<evidence type="ECO:0000256" key="1">
    <source>
        <dbReference type="SAM" id="MobiDB-lite"/>
    </source>
</evidence>
<dbReference type="EMBL" id="CAJVQB010001260">
    <property type="protein sequence ID" value="CAG8528100.1"/>
    <property type="molecule type" value="Genomic_DNA"/>
</dbReference>
<keyword evidence="3" id="KW-1185">Reference proteome</keyword>
<feature type="compositionally biased region" description="Basic and acidic residues" evidence="1">
    <location>
        <begin position="13"/>
        <end position="27"/>
    </location>
</feature>
<feature type="compositionally biased region" description="Basic and acidic residues" evidence="1">
    <location>
        <begin position="35"/>
        <end position="45"/>
    </location>
</feature>
<feature type="region of interest" description="Disordered" evidence="1">
    <location>
        <begin position="1"/>
        <end position="61"/>
    </location>
</feature>
<feature type="compositionally biased region" description="Gly residues" evidence="1">
    <location>
        <begin position="46"/>
        <end position="56"/>
    </location>
</feature>
<comment type="caution">
    <text evidence="2">The sequence shown here is derived from an EMBL/GenBank/DDBJ whole genome shotgun (WGS) entry which is preliminary data.</text>
</comment>
<evidence type="ECO:0000313" key="2">
    <source>
        <dbReference type="EMBL" id="CAG8528100.1"/>
    </source>
</evidence>
<dbReference type="Proteomes" id="UP000789901">
    <property type="component" value="Unassembled WGS sequence"/>
</dbReference>
<organism evidence="2 3">
    <name type="scientific">Gigaspora margarita</name>
    <dbReference type="NCBI Taxonomy" id="4874"/>
    <lineage>
        <taxon>Eukaryota</taxon>
        <taxon>Fungi</taxon>
        <taxon>Fungi incertae sedis</taxon>
        <taxon>Mucoromycota</taxon>
        <taxon>Glomeromycotina</taxon>
        <taxon>Glomeromycetes</taxon>
        <taxon>Diversisporales</taxon>
        <taxon>Gigasporaceae</taxon>
        <taxon>Gigaspora</taxon>
    </lineage>
</organism>
<feature type="compositionally biased region" description="Polar residues" evidence="1">
    <location>
        <begin position="1"/>
        <end position="11"/>
    </location>
</feature>
<evidence type="ECO:0000313" key="3">
    <source>
        <dbReference type="Proteomes" id="UP000789901"/>
    </source>
</evidence>
<accession>A0ABM8W571</accession>
<protein>
    <submittedName>
        <fullName evidence="2">285_t:CDS:1</fullName>
    </submittedName>
</protein>
<proteinExistence type="predicted"/>
<gene>
    <name evidence="2" type="ORF">GMARGA_LOCUS3487</name>
</gene>
<sequence>MSFEKPSTTEYSKGVKIDNSCEGHENETNEPCEWSDNKNMEKRGNPGEGGGVGGYDGSNDDINIYSSKSPSRYKTKQCWSLKSFKKLWGYKIS</sequence>
<reference evidence="2 3" key="1">
    <citation type="submission" date="2021-06" db="EMBL/GenBank/DDBJ databases">
        <authorList>
            <person name="Kallberg Y."/>
            <person name="Tangrot J."/>
            <person name="Rosling A."/>
        </authorList>
    </citation>
    <scope>NUCLEOTIDE SEQUENCE [LARGE SCALE GENOMIC DNA]</scope>
    <source>
        <strain evidence="2 3">120-4 pot B 10/14</strain>
    </source>
</reference>
<name>A0ABM8W571_GIGMA</name>